<sequence length="138" mass="15843">MILYRLAKWMEERKRLKRLIAEAEGDCAIYREQKAKVERQMLHEAYLWLDPGKPEAVPAAALHMLDERGVRSPVAQAYAEETVRQEDGDLLDWLDSARKSAAWSWELERPLAGEPIRAEDLIPGKQLAGEALQPQHTR</sequence>
<feature type="coiled-coil region" evidence="1">
    <location>
        <begin position="6"/>
        <end position="40"/>
    </location>
</feature>
<proteinExistence type="predicted"/>
<evidence type="ECO:0000313" key="3">
    <source>
        <dbReference type="Proteomes" id="UP000282311"/>
    </source>
</evidence>
<dbReference type="OrthoDB" id="2614794at2"/>
<dbReference type="AlphaFoldDB" id="A0A3B0BGS2"/>
<comment type="caution">
    <text evidence="2">The sequence shown here is derived from an EMBL/GenBank/DDBJ whole genome shotgun (WGS) entry which is preliminary data.</text>
</comment>
<name>A0A3B0BGS2_9BACL</name>
<dbReference type="Proteomes" id="UP000282311">
    <property type="component" value="Unassembled WGS sequence"/>
</dbReference>
<dbReference type="EMBL" id="RBAH01000028">
    <property type="protein sequence ID" value="RKN71890.1"/>
    <property type="molecule type" value="Genomic_DNA"/>
</dbReference>
<accession>A0A3B0BGS2</accession>
<protein>
    <submittedName>
        <fullName evidence="2">Uncharacterized protein</fullName>
    </submittedName>
</protein>
<keyword evidence="3" id="KW-1185">Reference proteome</keyword>
<reference evidence="2 3" key="1">
    <citation type="journal article" date="2007" name="Int. J. Syst. Evol. Microbiol.">
        <title>Paenibacillus ginsengarvi sp. nov., isolated from soil from ginseng cultivation.</title>
        <authorList>
            <person name="Yoon M.H."/>
            <person name="Ten L.N."/>
            <person name="Im W.T."/>
        </authorList>
    </citation>
    <scope>NUCLEOTIDE SEQUENCE [LARGE SCALE GENOMIC DNA]</scope>
    <source>
        <strain evidence="2 3">KCTC 13059</strain>
    </source>
</reference>
<gene>
    <name evidence="2" type="ORF">D7M11_29115</name>
</gene>
<dbReference type="RefSeq" id="WP_120750787.1">
    <property type="nucleotide sequence ID" value="NZ_RBAH01000028.1"/>
</dbReference>
<evidence type="ECO:0000313" key="2">
    <source>
        <dbReference type="EMBL" id="RKN71890.1"/>
    </source>
</evidence>
<evidence type="ECO:0000256" key="1">
    <source>
        <dbReference type="SAM" id="Coils"/>
    </source>
</evidence>
<organism evidence="2 3">
    <name type="scientific">Paenibacillus ginsengarvi</name>
    <dbReference type="NCBI Taxonomy" id="400777"/>
    <lineage>
        <taxon>Bacteria</taxon>
        <taxon>Bacillati</taxon>
        <taxon>Bacillota</taxon>
        <taxon>Bacilli</taxon>
        <taxon>Bacillales</taxon>
        <taxon>Paenibacillaceae</taxon>
        <taxon>Paenibacillus</taxon>
    </lineage>
</organism>
<keyword evidence="1" id="KW-0175">Coiled coil</keyword>